<feature type="compositionally biased region" description="Polar residues" evidence="8">
    <location>
        <begin position="13"/>
        <end position="27"/>
    </location>
</feature>
<evidence type="ECO:0000313" key="11">
    <source>
        <dbReference type="EMBL" id="CAF4800857.1"/>
    </source>
</evidence>
<feature type="region of interest" description="Disordered" evidence="8">
    <location>
        <begin position="1"/>
        <end position="45"/>
    </location>
</feature>
<feature type="compositionally biased region" description="Polar residues" evidence="8">
    <location>
        <begin position="2882"/>
        <end position="2906"/>
    </location>
</feature>
<dbReference type="GO" id="GO:0016787">
    <property type="term" value="F:hydrolase activity"/>
    <property type="evidence" value="ECO:0007669"/>
    <property type="project" value="UniProtKB-KW"/>
</dbReference>
<feature type="region of interest" description="Disordered" evidence="8">
    <location>
        <begin position="2865"/>
        <end position="2962"/>
    </location>
</feature>
<dbReference type="GO" id="GO:0003676">
    <property type="term" value="F:nucleic acid binding"/>
    <property type="evidence" value="ECO:0007669"/>
    <property type="project" value="InterPro"/>
</dbReference>
<dbReference type="EMBL" id="CAJOBS010002230">
    <property type="protein sequence ID" value="CAF4800857.1"/>
    <property type="molecule type" value="Genomic_DNA"/>
</dbReference>
<dbReference type="InterPro" id="IPR043502">
    <property type="entry name" value="DNA/RNA_pol_sf"/>
</dbReference>
<feature type="domain" description="Reverse transcriptase" evidence="9">
    <location>
        <begin position="1406"/>
        <end position="1597"/>
    </location>
</feature>
<accession>A0A821P6Z6</accession>
<dbReference type="InterPro" id="IPR021109">
    <property type="entry name" value="Peptidase_aspartic_dom_sf"/>
</dbReference>
<dbReference type="GO" id="GO:0003964">
    <property type="term" value="F:RNA-directed DNA polymerase activity"/>
    <property type="evidence" value="ECO:0007669"/>
    <property type="project" value="UniProtKB-KW"/>
</dbReference>
<feature type="region of interest" description="Disordered" evidence="8">
    <location>
        <begin position="2801"/>
        <end position="2826"/>
    </location>
</feature>
<evidence type="ECO:0000256" key="8">
    <source>
        <dbReference type="SAM" id="MobiDB-lite"/>
    </source>
</evidence>
<dbReference type="InterPro" id="IPR050951">
    <property type="entry name" value="Retrovirus_Pol_polyprotein"/>
</dbReference>
<keyword evidence="2" id="KW-0808">Transferase</keyword>
<dbReference type="EC" id="2.7.7.49" evidence="1"/>
<evidence type="ECO:0000259" key="10">
    <source>
        <dbReference type="PROSITE" id="PS50994"/>
    </source>
</evidence>
<dbReference type="PROSITE" id="PS50994">
    <property type="entry name" value="INTEGRASE"/>
    <property type="match status" value="1"/>
</dbReference>
<dbReference type="InterPro" id="IPR001584">
    <property type="entry name" value="Integrase_cat-core"/>
</dbReference>
<sequence>MNGTGDESGENPELNSGPRSTSPNKMEQITPEVQDASPNPTSFQASNIPALQSQEFAHDSVMTENMSLDLNKLKPLLDNIEDRPIPPQTELARQLAHYIFDIQENQGIQPSFKPIPQPRPTTEIYRQIHANEFNSNQSFPENLNYEATARDNCNNGDGEQHQNFDAPTLLKMMLLKAQMGEMTFAEIRQTFKANLPEQVQESIKPKMRAQSVSNNWDHSGPPQIEHQPFGQHSINERKGHASGPPNMFNCPPPNIFNQPPPHNYSHHMPYQAPTPIQIMHQPMLSELDEFTGNTLEMFQDYILYFEGYCQRAYPNNPKQWAHALRKKVSKELVKFISEKEAYRLDYEQVVKKIEEYLQFTKKKETNPALVFSNASRKAKESIKDYSIRLLTLFKAAYPRDSDNYGSSDILIEKFVKGVDVNTQLFITKKTASGDDSQTKSSYKGHVNLAEHYENIIRPLELAQASAPTMNNRPYQQPNRGYQLPPNNYKNYSPFQEYFVPDPNPNCESYYPSPEPLDTNEGYMPPQSEPQEDFQLQQGQVHVLAEQQAQEPIQSNYSGLCNYCRRPGHFRKSCRLFLARQNSPPDTVWCQKCLCKNHREIHCTAKVIKSVCFINTKFVPHSNNANNFKVYKNHFHNKYNQSINKQVNSSQEYSSSHNSYHSNHVKIERRTRNMLDVNIKYAIRQRLLNFHPDFANKVLKVFFENNPKMNHIKCPHLDISSLDNCSSCHLNHPELVRLERAIVSFDPNFLFKQSMAINKNNDKAKVPAHHHDTQVISQNKHLPSDNTVPKINVCVWDKSISVKKIKKRNKVNKNIKKSHKITPKNNAVNNDNLVEEPTLLITPLEKYVSRRHLIKQHNENAQSIVIKSKFSESARALHLDPLIALNNQFNPSWTTQLDENCDNSVKNSTQSVDDGKVICNLVNNDEEFKTGDVSMFNTLHAESYPVVILNKANHITVTHESYNTPWTTKTITQNCFWVNANGKFIKTLVDNGADNGSIRKDLVDKWGLDVIPLKTNEPNFAKGIAGNVEILGKVSINIKFLDIDMGDFVFHINEKSNDDDDQLVLGQDFLTHHELIYYGDQRVLQGYLPNGLCWSYQSKPNSVRRIISDIRCSTVNAFEIPANESQTVEVKFDIPSYLVNLDIACNIPNFSYGTQTNLIRPLNIIDRRFEKKKYPINHYLASPKNFYHLDISQPKFKIINSSKNSLIYESHDLVGKAYSIKEIHMNNESHVNVPDTDNKFKLISEDINMPVDMPNELQDCIFKTNINVSSNFTSELLSQDVFKQNEYYDEIEVTLQTSDLPSIPDDPMLSDFNPPDEFDLKDVSEWTKESLRESVKIGDNCPISITDDFHELMYKYKDTVSNSTVVAPSLLPEVHLIKKSNKIVNVPQYKVNPITATEVQSIVQNLLEQGIVEPSSSLYNSPVHLVRKKDGSGRLCIDLRQVNNELETPVPSPLPSIDDIMSELHGMKVFSCLDMLSGFLQCNLAKDSRPLTAFTSVHRYQYVRLPFGCSQSPIIFAQLLNTALADMLAPICLKEDNGVARQHVRIYIDDICLFSKTYEGHLELLDKLFKLLAMHNLKLKLEKCVFLSESMKFLGFIFNQNTMQKDPKYVEKILSLAKPVFIRDIMRLIGSCVYINKFIKNFSVEARPLTELASTCKQKMKARVIWTPERESAYIKLKELVAEEVKLTYPDMSPEAPPLVIETDASTIGTGAILKQRLHDEEVIIAFLSCTFNKTQKSYSATEIEILGIKAGIRAFKTFLTSKHFIIRSDHAPLMHLLSLKPFNGRIARTLEFLSTYNFSVEWIPGPKNILPDMLSRSFPWELKERDFILDDHIDSYHELPVGISVDKITPGSGDSLLISLLAGERKLNNDSSVLTVGEVNLCREMLFNEIDKHREKYKLKINKDTAQAWTAFKHPHHPLTINFIQAFANLKNINVLMYFGLEYPIIFKAPKTLDLEPQIIIQSIANHHFNLLKKDPNLDTSCHEFKHKQFLKFSSCHLWGVLLDNINPKKQETYNDFIAEFLPNNLEAYNEINALPDIQVFNDFYHNRQEYIKKVNKEINISLNEESNNNEMLKSDKLDPFLVYEQSSDGTFHTVHPKSYANWYSRCCNHIYSSESYVPASCGTVRFCANLDSGSTTSCLNMSTANKLFDQNKLTKLYDTKTTLHCAGGLTQVVDTRVVTADITIGTGRFRGVKFILLPDEMMFSCAIIGNEVLSSKGVQMDFGTRVVRYRGAIMVELARLKHPRYYNRDCSPPMVGKAVAATPHPYILCKPSLTINQDLLNFVKIKAKQNIDEYSELRLDNFIDSCDLLELQQRNKDLRNLKKVMSFPNYKLPVYLSHYKHIKNKLVVIDEIIYYHCEPRNPVPLLPTQCIITMGLQIHDKYFHAGRDKLTDLMKDIAYHVKLPEILGKITGACVPCQLRKHHPPRHVPPTIKIHTAYPFQMVVTDLLNLPDYGPYKYVLTCVDHFSKYVAALPLKNKTSEAVANAFEKHILPSFVALPQEVLSDRGLEFCSIPFKSVLAKYNIKQKHSASYHAASHGSIEIVNKSLQQSLRMHAETSQDWPSALPHVVMMHNNTRHDSLKTSPAKKILNHAYNVNQKPVLSKQETQYWKVGNPSFKPYKVGALVLKITPRVGNRTHYKLQTLYSGPYAVTKILENKTSYSIRSIDDGTVIPNVHHTQLRTWISPDKILLQNPDFLEYYNYYRPLSHSENLQLAEDLDAVEQRNFNRNWRPSDDPDSVAREDLSDEFFTEECETGSQNDEEEVEEIARPEPIETPQYTIVYSPPAWTSSELPNCSPMPQPNMHNYNKENNNRVPIQSPPKEPQRLNTNYNIPNNIPERPVIIPNPVENVNKIINAHLTNLPQFESQVVPPPSHYSHPISPLTTASPPHNSPPLQFTPSHLQSPPSKSFVHSPPHHTPLSSPESYKLGELFKSPPPHQPSPTAYFKTPYHTPLPLNKSPLNRDKSYTPQFTHETYRNLINEAAALDSNLESPVKNTPFSYSHSSNQLPDQRSQETIKKSPLTQIDSEHQNTRPPSPRYKTFPPHRMETRSQSHNKFVTRYN</sequence>
<dbReference type="GO" id="GO:0015074">
    <property type="term" value="P:DNA integration"/>
    <property type="evidence" value="ECO:0007669"/>
    <property type="project" value="InterPro"/>
</dbReference>
<dbReference type="PANTHER" id="PTHR37984">
    <property type="entry name" value="PROTEIN CBG26694"/>
    <property type="match status" value="1"/>
</dbReference>
<evidence type="ECO:0000256" key="5">
    <source>
        <dbReference type="ARBA" id="ARBA00022759"/>
    </source>
</evidence>
<dbReference type="CDD" id="cd09274">
    <property type="entry name" value="RNase_HI_RT_Ty3"/>
    <property type="match status" value="1"/>
</dbReference>
<keyword evidence="5" id="KW-0255">Endonuclease</keyword>
<dbReference type="SUPFAM" id="SSF56672">
    <property type="entry name" value="DNA/RNA polymerases"/>
    <property type="match status" value="1"/>
</dbReference>
<feature type="compositionally biased region" description="Polar residues" evidence="8">
    <location>
        <begin position="36"/>
        <end position="45"/>
    </location>
</feature>
<dbReference type="Gene3D" id="2.40.70.10">
    <property type="entry name" value="Acid Proteases"/>
    <property type="match status" value="2"/>
</dbReference>
<dbReference type="Gene3D" id="3.30.420.10">
    <property type="entry name" value="Ribonuclease H-like superfamily/Ribonuclease H"/>
    <property type="match status" value="1"/>
</dbReference>
<keyword evidence="3" id="KW-0548">Nucleotidyltransferase</keyword>
<dbReference type="Pfam" id="PF00665">
    <property type="entry name" value="rve"/>
    <property type="match status" value="1"/>
</dbReference>
<evidence type="ECO:0000256" key="2">
    <source>
        <dbReference type="ARBA" id="ARBA00022679"/>
    </source>
</evidence>
<dbReference type="InterPro" id="IPR012337">
    <property type="entry name" value="RNaseH-like_sf"/>
</dbReference>
<dbReference type="Pfam" id="PF00078">
    <property type="entry name" value="RVT_1"/>
    <property type="match status" value="1"/>
</dbReference>
<gene>
    <name evidence="11" type="ORF">TOA249_LOCUS23350</name>
</gene>
<evidence type="ECO:0000256" key="4">
    <source>
        <dbReference type="ARBA" id="ARBA00022722"/>
    </source>
</evidence>
<evidence type="ECO:0000256" key="1">
    <source>
        <dbReference type="ARBA" id="ARBA00012493"/>
    </source>
</evidence>
<evidence type="ECO:0000259" key="9">
    <source>
        <dbReference type="PROSITE" id="PS50878"/>
    </source>
</evidence>
<dbReference type="Proteomes" id="UP000663838">
    <property type="component" value="Unassembled WGS sequence"/>
</dbReference>
<reference evidence="11" key="1">
    <citation type="submission" date="2021-02" db="EMBL/GenBank/DDBJ databases">
        <authorList>
            <person name="Nowell W R."/>
        </authorList>
    </citation>
    <scope>NUCLEOTIDE SEQUENCE</scope>
</reference>
<evidence type="ECO:0000256" key="3">
    <source>
        <dbReference type="ARBA" id="ARBA00022695"/>
    </source>
</evidence>
<dbReference type="InterPro" id="IPR036397">
    <property type="entry name" value="RNaseH_sf"/>
</dbReference>
<evidence type="ECO:0000313" key="12">
    <source>
        <dbReference type="Proteomes" id="UP000663838"/>
    </source>
</evidence>
<name>A0A821P6Z6_9BILA</name>
<dbReference type="SUPFAM" id="SSF53098">
    <property type="entry name" value="Ribonuclease H-like"/>
    <property type="match status" value="1"/>
</dbReference>
<dbReference type="Gene3D" id="3.30.70.270">
    <property type="match status" value="2"/>
</dbReference>
<dbReference type="Gene3D" id="3.10.10.10">
    <property type="entry name" value="HIV Type 1 Reverse Transcriptase, subunit A, domain 1"/>
    <property type="match status" value="1"/>
</dbReference>
<proteinExistence type="predicted"/>
<evidence type="ECO:0000256" key="7">
    <source>
        <dbReference type="ARBA" id="ARBA00022918"/>
    </source>
</evidence>
<dbReference type="Pfam" id="PF17917">
    <property type="entry name" value="RT_RNaseH"/>
    <property type="match status" value="1"/>
</dbReference>
<dbReference type="CDD" id="cd01647">
    <property type="entry name" value="RT_LTR"/>
    <property type="match status" value="1"/>
</dbReference>
<dbReference type="InterPro" id="IPR041373">
    <property type="entry name" value="RT_RNaseH"/>
</dbReference>
<evidence type="ECO:0000256" key="6">
    <source>
        <dbReference type="ARBA" id="ARBA00022801"/>
    </source>
</evidence>
<dbReference type="PROSITE" id="PS50878">
    <property type="entry name" value="RT_POL"/>
    <property type="match status" value="1"/>
</dbReference>
<dbReference type="InterPro" id="IPR000477">
    <property type="entry name" value="RT_dom"/>
</dbReference>
<keyword evidence="4" id="KW-0540">Nuclease</keyword>
<protein>
    <recommendedName>
        <fullName evidence="1">RNA-directed DNA polymerase</fullName>
        <ecNumber evidence="1">2.7.7.49</ecNumber>
    </recommendedName>
</protein>
<feature type="compositionally biased region" description="Polar residues" evidence="8">
    <location>
        <begin position="3051"/>
        <end position="3061"/>
    </location>
</feature>
<feature type="domain" description="Integrase catalytic" evidence="10">
    <location>
        <begin position="2436"/>
        <end position="2593"/>
    </location>
</feature>
<dbReference type="SUPFAM" id="SSF50630">
    <property type="entry name" value="Acid proteases"/>
    <property type="match status" value="2"/>
</dbReference>
<dbReference type="PANTHER" id="PTHR37984:SF5">
    <property type="entry name" value="PROTEIN NYNRIN-LIKE"/>
    <property type="match status" value="1"/>
</dbReference>
<feature type="region of interest" description="Disordered" evidence="8">
    <location>
        <begin position="2994"/>
        <end position="3061"/>
    </location>
</feature>
<keyword evidence="7" id="KW-0695">RNA-directed DNA polymerase</keyword>
<organism evidence="11 12">
    <name type="scientific">Rotaria socialis</name>
    <dbReference type="NCBI Taxonomy" id="392032"/>
    <lineage>
        <taxon>Eukaryota</taxon>
        <taxon>Metazoa</taxon>
        <taxon>Spiralia</taxon>
        <taxon>Gnathifera</taxon>
        <taxon>Rotifera</taxon>
        <taxon>Eurotatoria</taxon>
        <taxon>Bdelloidea</taxon>
        <taxon>Philodinida</taxon>
        <taxon>Philodinidae</taxon>
        <taxon>Rotaria</taxon>
    </lineage>
</organism>
<comment type="caution">
    <text evidence="11">The sequence shown here is derived from an EMBL/GenBank/DDBJ whole genome shotgun (WGS) entry which is preliminary data.</text>
</comment>
<dbReference type="CDD" id="cd00303">
    <property type="entry name" value="retropepsin_like"/>
    <property type="match status" value="1"/>
</dbReference>
<dbReference type="GO" id="GO:0004519">
    <property type="term" value="F:endonuclease activity"/>
    <property type="evidence" value="ECO:0007669"/>
    <property type="project" value="UniProtKB-KW"/>
</dbReference>
<keyword evidence="6" id="KW-0378">Hydrolase</keyword>
<dbReference type="InterPro" id="IPR043128">
    <property type="entry name" value="Rev_trsase/Diguanyl_cyclase"/>
</dbReference>
<feature type="compositionally biased region" description="Polar residues" evidence="8">
    <location>
        <begin position="2994"/>
        <end position="3010"/>
    </location>
</feature>